<dbReference type="SUPFAM" id="SSF48403">
    <property type="entry name" value="Ankyrin repeat"/>
    <property type="match status" value="1"/>
</dbReference>
<dbReference type="GO" id="GO:0085020">
    <property type="term" value="P:protein K6-linked ubiquitination"/>
    <property type="evidence" value="ECO:0007669"/>
    <property type="project" value="TreeGrafter"/>
</dbReference>
<dbReference type="Gene3D" id="1.25.40.20">
    <property type="entry name" value="Ankyrin repeat-containing domain"/>
    <property type="match status" value="1"/>
</dbReference>
<accession>R7U250</accession>
<dbReference type="OrthoDB" id="70519at2759"/>
<dbReference type="GO" id="GO:0070531">
    <property type="term" value="C:BRCA1-A complex"/>
    <property type="evidence" value="ECO:0007669"/>
    <property type="project" value="TreeGrafter"/>
</dbReference>
<reference evidence="7" key="1">
    <citation type="submission" date="2012-12" db="EMBL/GenBank/DDBJ databases">
        <authorList>
            <person name="Hellsten U."/>
            <person name="Grimwood J."/>
            <person name="Chapman J.A."/>
            <person name="Shapiro H."/>
            <person name="Aerts A."/>
            <person name="Otillar R.P."/>
            <person name="Terry A.Y."/>
            <person name="Boore J.L."/>
            <person name="Simakov O."/>
            <person name="Marletaz F."/>
            <person name="Cho S.-J."/>
            <person name="Edsinger-Gonzales E."/>
            <person name="Havlak P."/>
            <person name="Kuo D.-H."/>
            <person name="Larsson T."/>
            <person name="Lv J."/>
            <person name="Arendt D."/>
            <person name="Savage R."/>
            <person name="Osoegawa K."/>
            <person name="de Jong P."/>
            <person name="Lindberg D.R."/>
            <person name="Seaver E.C."/>
            <person name="Weisblat D.A."/>
            <person name="Putnam N.H."/>
            <person name="Grigoriev I.V."/>
            <person name="Rokhsar D.S."/>
        </authorList>
    </citation>
    <scope>NUCLEOTIDE SEQUENCE</scope>
    <source>
        <strain evidence="7">I ESC-2004</strain>
    </source>
</reference>
<dbReference type="Pfam" id="PF12796">
    <property type="entry name" value="Ank_2"/>
    <property type="match status" value="1"/>
</dbReference>
<dbReference type="InterPro" id="IPR002110">
    <property type="entry name" value="Ankyrin_rpt"/>
</dbReference>
<dbReference type="Proteomes" id="UP000014760">
    <property type="component" value="Unassembled WGS sequence"/>
</dbReference>
<protein>
    <submittedName>
        <fullName evidence="5 6">Uncharacterized protein</fullName>
    </submittedName>
</protein>
<dbReference type="PROSITE" id="PS50297">
    <property type="entry name" value="ANK_REP_REGION"/>
    <property type="match status" value="1"/>
</dbReference>
<evidence type="ECO:0000256" key="1">
    <source>
        <dbReference type="ARBA" id="ARBA00022737"/>
    </source>
</evidence>
<feature type="signal peptide" evidence="4">
    <location>
        <begin position="1"/>
        <end position="22"/>
    </location>
</feature>
<dbReference type="STRING" id="283909.R7U250"/>
<proteinExistence type="predicted"/>
<dbReference type="PANTHER" id="PTHR24171">
    <property type="entry name" value="ANKYRIN REPEAT DOMAIN-CONTAINING PROTEIN 39-RELATED"/>
    <property type="match status" value="1"/>
</dbReference>
<evidence type="ECO:0000313" key="6">
    <source>
        <dbReference type="EnsemblMetazoa" id="CapteP99484"/>
    </source>
</evidence>
<dbReference type="EnsemblMetazoa" id="CapteT99484">
    <property type="protein sequence ID" value="CapteP99484"/>
    <property type="gene ID" value="CapteG99484"/>
</dbReference>
<evidence type="ECO:0000256" key="3">
    <source>
        <dbReference type="PROSITE-ProRule" id="PRU00023"/>
    </source>
</evidence>
<dbReference type="SMART" id="SM00248">
    <property type="entry name" value="ANK"/>
    <property type="match status" value="4"/>
</dbReference>
<dbReference type="GO" id="GO:0004842">
    <property type="term" value="F:ubiquitin-protein transferase activity"/>
    <property type="evidence" value="ECO:0007669"/>
    <property type="project" value="TreeGrafter"/>
</dbReference>
<dbReference type="PANTHER" id="PTHR24171:SF8">
    <property type="entry name" value="BRCA1-ASSOCIATED RING DOMAIN PROTEIN 1"/>
    <property type="match status" value="1"/>
</dbReference>
<dbReference type="HOGENOM" id="CLU_1497633_0_0_1"/>
<sequence>MNIHRILFQILLPHLLSYEIVSLSAFHLAAMTGHNDVLITFIDHDIPVDIGLQSGTTALHLASLAGKPETVGVLIDIYKAEINRKDNYGWTAVHYAATEGHLDVLHVLVAGGADVTLRDKDGTAAAFRANVNGHSDVVSYLIERGDPEMLNVDDNDDDDNELKRQSYHVILYFHRHGRGH</sequence>
<dbReference type="OMA" id="SASECWH"/>
<evidence type="ECO:0000256" key="4">
    <source>
        <dbReference type="SAM" id="SignalP"/>
    </source>
</evidence>
<dbReference type="PROSITE" id="PS50088">
    <property type="entry name" value="ANK_REPEAT"/>
    <property type="match status" value="1"/>
</dbReference>
<feature type="repeat" description="ANK" evidence="3">
    <location>
        <begin position="88"/>
        <end position="120"/>
    </location>
</feature>
<reference evidence="5 7" key="2">
    <citation type="journal article" date="2013" name="Nature">
        <title>Insights into bilaterian evolution from three spiralian genomes.</title>
        <authorList>
            <person name="Simakov O."/>
            <person name="Marletaz F."/>
            <person name="Cho S.J."/>
            <person name="Edsinger-Gonzales E."/>
            <person name="Havlak P."/>
            <person name="Hellsten U."/>
            <person name="Kuo D.H."/>
            <person name="Larsson T."/>
            <person name="Lv J."/>
            <person name="Arendt D."/>
            <person name="Savage R."/>
            <person name="Osoegawa K."/>
            <person name="de Jong P."/>
            <person name="Grimwood J."/>
            <person name="Chapman J.A."/>
            <person name="Shapiro H."/>
            <person name="Aerts A."/>
            <person name="Otillar R.P."/>
            <person name="Terry A.Y."/>
            <person name="Boore J.L."/>
            <person name="Grigoriev I.V."/>
            <person name="Lindberg D.R."/>
            <person name="Seaver E.C."/>
            <person name="Weisblat D.A."/>
            <person name="Putnam N.H."/>
            <person name="Rokhsar D.S."/>
        </authorList>
    </citation>
    <scope>NUCLEOTIDE SEQUENCE</scope>
    <source>
        <strain evidence="5 7">I ESC-2004</strain>
    </source>
</reference>
<evidence type="ECO:0000256" key="2">
    <source>
        <dbReference type="ARBA" id="ARBA00023043"/>
    </source>
</evidence>
<organism evidence="5">
    <name type="scientific">Capitella teleta</name>
    <name type="common">Polychaete worm</name>
    <dbReference type="NCBI Taxonomy" id="283909"/>
    <lineage>
        <taxon>Eukaryota</taxon>
        <taxon>Metazoa</taxon>
        <taxon>Spiralia</taxon>
        <taxon>Lophotrochozoa</taxon>
        <taxon>Annelida</taxon>
        <taxon>Polychaeta</taxon>
        <taxon>Sedentaria</taxon>
        <taxon>Scolecida</taxon>
        <taxon>Capitellidae</taxon>
        <taxon>Capitella</taxon>
    </lineage>
</organism>
<keyword evidence="2 3" id="KW-0040">ANK repeat</keyword>
<reference evidence="6" key="3">
    <citation type="submission" date="2015-06" db="UniProtKB">
        <authorList>
            <consortium name="EnsemblMetazoa"/>
        </authorList>
    </citation>
    <scope>IDENTIFICATION</scope>
</reference>
<dbReference type="InterPro" id="IPR036770">
    <property type="entry name" value="Ankyrin_rpt-contain_sf"/>
</dbReference>
<dbReference type="PRINTS" id="PR01415">
    <property type="entry name" value="ANKYRIN"/>
</dbReference>
<name>R7U250_CAPTE</name>
<feature type="chain" id="PRO_5008787570" evidence="4">
    <location>
        <begin position="23"/>
        <end position="180"/>
    </location>
</feature>
<gene>
    <name evidence="5" type="ORF">CAPTEDRAFT_99484</name>
</gene>
<evidence type="ECO:0000313" key="5">
    <source>
        <dbReference type="EMBL" id="ELU00410.1"/>
    </source>
</evidence>
<dbReference type="EMBL" id="KB306032">
    <property type="protein sequence ID" value="ELU00410.1"/>
    <property type="molecule type" value="Genomic_DNA"/>
</dbReference>
<keyword evidence="1" id="KW-0677">Repeat</keyword>
<keyword evidence="4" id="KW-0732">Signal</keyword>
<keyword evidence="7" id="KW-1185">Reference proteome</keyword>
<dbReference type="AlphaFoldDB" id="R7U250"/>
<evidence type="ECO:0000313" key="7">
    <source>
        <dbReference type="Proteomes" id="UP000014760"/>
    </source>
</evidence>
<dbReference type="EMBL" id="AMQN01009705">
    <property type="status" value="NOT_ANNOTATED_CDS"/>
    <property type="molecule type" value="Genomic_DNA"/>
</dbReference>
<dbReference type="GO" id="GO:0031436">
    <property type="term" value="C:BRCA1-BARD1 complex"/>
    <property type="evidence" value="ECO:0007669"/>
    <property type="project" value="TreeGrafter"/>
</dbReference>